<evidence type="ECO:0000313" key="2">
    <source>
        <dbReference type="EMBL" id="HBP30719.1"/>
    </source>
</evidence>
<protein>
    <submittedName>
        <fullName evidence="2">Transcriptional regulator</fullName>
    </submittedName>
</protein>
<accession>A0A356LIP5</accession>
<feature type="region of interest" description="Disordered" evidence="1">
    <location>
        <begin position="176"/>
        <end position="232"/>
    </location>
</feature>
<name>A0A356LIP5_9BURK</name>
<reference evidence="2 3" key="1">
    <citation type="journal article" date="2018" name="Nat. Biotechnol.">
        <title>A standardized bacterial taxonomy based on genome phylogeny substantially revises the tree of life.</title>
        <authorList>
            <person name="Parks D.H."/>
            <person name="Chuvochina M."/>
            <person name="Waite D.W."/>
            <person name="Rinke C."/>
            <person name="Skarshewski A."/>
            <person name="Chaumeil P.A."/>
            <person name="Hugenholtz P."/>
        </authorList>
    </citation>
    <scope>NUCLEOTIDE SEQUENCE [LARGE SCALE GENOMIC DNA]</scope>
    <source>
        <strain evidence="2">UBA10707</strain>
    </source>
</reference>
<feature type="region of interest" description="Disordered" evidence="1">
    <location>
        <begin position="120"/>
        <end position="149"/>
    </location>
</feature>
<dbReference type="Proteomes" id="UP000264036">
    <property type="component" value="Unassembled WGS sequence"/>
</dbReference>
<feature type="region of interest" description="Disordered" evidence="1">
    <location>
        <begin position="1"/>
        <end position="24"/>
    </location>
</feature>
<evidence type="ECO:0000256" key="1">
    <source>
        <dbReference type="SAM" id="MobiDB-lite"/>
    </source>
</evidence>
<organism evidence="2 3">
    <name type="scientific">Advenella kashmirensis</name>
    <dbReference type="NCBI Taxonomy" id="310575"/>
    <lineage>
        <taxon>Bacteria</taxon>
        <taxon>Pseudomonadati</taxon>
        <taxon>Pseudomonadota</taxon>
        <taxon>Betaproteobacteria</taxon>
        <taxon>Burkholderiales</taxon>
        <taxon>Alcaligenaceae</taxon>
    </lineage>
</organism>
<dbReference type="AlphaFoldDB" id="A0A356LIP5"/>
<sequence>MTSSNPFDRPGLGPDSASNPIMQSLDMMSKAWQQFAQVQQASNPAFAMPPALNPEDLDKRIQELKSIESWLTMNLSMLSGTIQGLEIQRASMHTLKTFVDTLQTQNQDRSLDDLFGLKKSAQPDAATSSRTTTADRKENTAANGNTDFAKDSVNQASQAWWDMLQGQFAQLAQVATQATQAMHKEPSPVKTPPGPEPDEPVEPQEPVKPASRKRAAASRPAAKRSTAGRRSS</sequence>
<dbReference type="InterPro" id="IPR050026">
    <property type="entry name" value="PHA_gran_PhaM_N"/>
</dbReference>
<gene>
    <name evidence="2" type="ORF">DD666_15025</name>
</gene>
<comment type="caution">
    <text evidence="2">The sequence shown here is derived from an EMBL/GenBank/DDBJ whole genome shotgun (WGS) entry which is preliminary data.</text>
</comment>
<evidence type="ECO:0000313" key="3">
    <source>
        <dbReference type="Proteomes" id="UP000264036"/>
    </source>
</evidence>
<feature type="compositionally biased region" description="Polar residues" evidence="1">
    <location>
        <begin position="140"/>
        <end position="149"/>
    </location>
</feature>
<dbReference type="NCBIfam" id="NF043076">
    <property type="entry name" value="PHA_gran_PhaM"/>
    <property type="match status" value="1"/>
</dbReference>
<proteinExistence type="predicted"/>
<dbReference type="EMBL" id="DOEK01000030">
    <property type="protein sequence ID" value="HBP30719.1"/>
    <property type="molecule type" value="Genomic_DNA"/>
</dbReference>